<dbReference type="EMBL" id="BLXT01001485">
    <property type="protein sequence ID" value="GFN85934.1"/>
    <property type="molecule type" value="Genomic_DNA"/>
</dbReference>
<dbReference type="AlphaFoldDB" id="A0AAV3YT21"/>
<dbReference type="Proteomes" id="UP000735302">
    <property type="component" value="Unassembled WGS sequence"/>
</dbReference>
<keyword evidence="2" id="KW-1185">Reference proteome</keyword>
<comment type="caution">
    <text evidence="1">The sequence shown here is derived from an EMBL/GenBank/DDBJ whole genome shotgun (WGS) entry which is preliminary data.</text>
</comment>
<name>A0AAV3YT21_9GAST</name>
<organism evidence="1 2">
    <name type="scientific">Plakobranchus ocellatus</name>
    <dbReference type="NCBI Taxonomy" id="259542"/>
    <lineage>
        <taxon>Eukaryota</taxon>
        <taxon>Metazoa</taxon>
        <taxon>Spiralia</taxon>
        <taxon>Lophotrochozoa</taxon>
        <taxon>Mollusca</taxon>
        <taxon>Gastropoda</taxon>
        <taxon>Heterobranchia</taxon>
        <taxon>Euthyneura</taxon>
        <taxon>Panpulmonata</taxon>
        <taxon>Sacoglossa</taxon>
        <taxon>Placobranchoidea</taxon>
        <taxon>Plakobranchidae</taxon>
        <taxon>Plakobranchus</taxon>
    </lineage>
</organism>
<evidence type="ECO:0000313" key="2">
    <source>
        <dbReference type="Proteomes" id="UP000735302"/>
    </source>
</evidence>
<protein>
    <submittedName>
        <fullName evidence="1">Uncharacterized protein</fullName>
    </submittedName>
</protein>
<sequence length="109" mass="12300">MRTALCSLKALDKNILVAEGSILAEASLCRYWGLIYMPPYHLTGALLAQRIENPPRCSTLERLYPRKTLESTWRPPETLWSLYSGRQIHSGVCLAAAKSTLESVWRPPD</sequence>
<gene>
    <name evidence="1" type="ORF">PoB_001244000</name>
</gene>
<evidence type="ECO:0000313" key="1">
    <source>
        <dbReference type="EMBL" id="GFN85934.1"/>
    </source>
</evidence>
<accession>A0AAV3YT21</accession>
<proteinExistence type="predicted"/>
<reference evidence="1 2" key="1">
    <citation type="journal article" date="2021" name="Elife">
        <title>Chloroplast acquisition without the gene transfer in kleptoplastic sea slugs, Plakobranchus ocellatus.</title>
        <authorList>
            <person name="Maeda T."/>
            <person name="Takahashi S."/>
            <person name="Yoshida T."/>
            <person name="Shimamura S."/>
            <person name="Takaki Y."/>
            <person name="Nagai Y."/>
            <person name="Toyoda A."/>
            <person name="Suzuki Y."/>
            <person name="Arimoto A."/>
            <person name="Ishii H."/>
            <person name="Satoh N."/>
            <person name="Nishiyama T."/>
            <person name="Hasebe M."/>
            <person name="Maruyama T."/>
            <person name="Minagawa J."/>
            <person name="Obokata J."/>
            <person name="Shigenobu S."/>
        </authorList>
    </citation>
    <scope>NUCLEOTIDE SEQUENCE [LARGE SCALE GENOMIC DNA]</scope>
</reference>